<keyword evidence="3" id="KW-0862">Zinc</keyword>
<dbReference type="AlphaFoldDB" id="A0A8J8NT65"/>
<reference evidence="6" key="1">
    <citation type="submission" date="2019-06" db="EMBL/GenBank/DDBJ databases">
        <authorList>
            <person name="Zheng W."/>
        </authorList>
    </citation>
    <scope>NUCLEOTIDE SEQUENCE</scope>
    <source>
        <strain evidence="6">QDHG01</strain>
    </source>
</reference>
<dbReference type="SMART" id="SM00184">
    <property type="entry name" value="RING"/>
    <property type="match status" value="1"/>
</dbReference>
<evidence type="ECO:0000259" key="5">
    <source>
        <dbReference type="PROSITE" id="PS50089"/>
    </source>
</evidence>
<proteinExistence type="predicted"/>
<feature type="domain" description="RING-type" evidence="5">
    <location>
        <begin position="59"/>
        <end position="112"/>
    </location>
</feature>
<evidence type="ECO:0000313" key="7">
    <source>
        <dbReference type="Proteomes" id="UP000785679"/>
    </source>
</evidence>
<dbReference type="Gene3D" id="3.30.40.10">
    <property type="entry name" value="Zinc/RING finger domain, C3HC4 (zinc finger)"/>
    <property type="match status" value="1"/>
</dbReference>
<gene>
    <name evidence="6" type="ORF">FGO68_gene7269</name>
</gene>
<keyword evidence="7" id="KW-1185">Reference proteome</keyword>
<dbReference type="EMBL" id="RRYP01008411">
    <property type="protein sequence ID" value="TNV79795.1"/>
    <property type="molecule type" value="Genomic_DNA"/>
</dbReference>
<dbReference type="InterPro" id="IPR001841">
    <property type="entry name" value="Znf_RING"/>
</dbReference>
<keyword evidence="1" id="KW-0479">Metal-binding</keyword>
<dbReference type="PANTHER" id="PTHR45798">
    <property type="entry name" value="RING-H2 FINGER PROTEIN ATL61-RELATED-RELATED"/>
    <property type="match status" value="1"/>
</dbReference>
<dbReference type="SUPFAM" id="SSF57850">
    <property type="entry name" value="RING/U-box"/>
    <property type="match status" value="1"/>
</dbReference>
<protein>
    <recommendedName>
        <fullName evidence="5">RING-type domain-containing protein</fullName>
    </recommendedName>
</protein>
<dbReference type="OrthoDB" id="295416at2759"/>
<dbReference type="Proteomes" id="UP000785679">
    <property type="component" value="Unassembled WGS sequence"/>
</dbReference>
<keyword evidence="2 4" id="KW-0863">Zinc-finger</keyword>
<organism evidence="6 7">
    <name type="scientific">Halteria grandinella</name>
    <dbReference type="NCBI Taxonomy" id="5974"/>
    <lineage>
        <taxon>Eukaryota</taxon>
        <taxon>Sar</taxon>
        <taxon>Alveolata</taxon>
        <taxon>Ciliophora</taxon>
        <taxon>Intramacronucleata</taxon>
        <taxon>Spirotrichea</taxon>
        <taxon>Stichotrichia</taxon>
        <taxon>Sporadotrichida</taxon>
        <taxon>Halteriidae</taxon>
        <taxon>Halteria</taxon>
    </lineage>
</organism>
<evidence type="ECO:0000256" key="1">
    <source>
        <dbReference type="ARBA" id="ARBA00022723"/>
    </source>
</evidence>
<dbReference type="PANTHER" id="PTHR45798:SF88">
    <property type="entry name" value="RING-H2 FINGER PROTEIN ATL61-RELATED"/>
    <property type="match status" value="1"/>
</dbReference>
<evidence type="ECO:0000256" key="3">
    <source>
        <dbReference type="ARBA" id="ARBA00022833"/>
    </source>
</evidence>
<dbReference type="GO" id="GO:0008270">
    <property type="term" value="F:zinc ion binding"/>
    <property type="evidence" value="ECO:0007669"/>
    <property type="project" value="UniProtKB-KW"/>
</dbReference>
<dbReference type="Pfam" id="PF13639">
    <property type="entry name" value="zf-RING_2"/>
    <property type="match status" value="1"/>
</dbReference>
<evidence type="ECO:0000256" key="4">
    <source>
        <dbReference type="PROSITE-ProRule" id="PRU00175"/>
    </source>
</evidence>
<dbReference type="InterPro" id="IPR013083">
    <property type="entry name" value="Znf_RING/FYVE/PHD"/>
</dbReference>
<evidence type="ECO:0000256" key="2">
    <source>
        <dbReference type="ARBA" id="ARBA00022771"/>
    </source>
</evidence>
<evidence type="ECO:0000313" key="6">
    <source>
        <dbReference type="EMBL" id="TNV79795.1"/>
    </source>
</evidence>
<dbReference type="PROSITE" id="PS50089">
    <property type="entry name" value="ZF_RING_2"/>
    <property type="match status" value="1"/>
</dbReference>
<dbReference type="InterPro" id="IPR052788">
    <property type="entry name" value="RING-type_E3_ligase_ATL"/>
</dbReference>
<accession>A0A8J8NT65</accession>
<name>A0A8J8NT65_HALGN</name>
<comment type="caution">
    <text evidence="6">The sequence shown here is derived from an EMBL/GenBank/DDBJ whole genome shotgun (WGS) entry which is preliminary data.</text>
</comment>
<sequence length="119" mass="13473">METPRRSGPIPVIQQLPVQQPQVDPNQERKERKINTLLSRFTEQGVYDENFAEYEESSCCICLEDFKTAVQGTVGITKVKRCGHMFHTACIKSWLTSSKTILTKDPRCPLCNLSIKEAG</sequence>